<proteinExistence type="predicted"/>
<protein>
    <submittedName>
        <fullName evidence="2">Ribosome-associated protein</fullName>
    </submittedName>
</protein>
<dbReference type="SUPFAM" id="SSF55174">
    <property type="entry name" value="Alpha-L RNA-binding motif"/>
    <property type="match status" value="1"/>
</dbReference>
<dbReference type="EMBL" id="FQZT01000014">
    <property type="protein sequence ID" value="SHJ72344.1"/>
    <property type="molecule type" value="Genomic_DNA"/>
</dbReference>
<gene>
    <name evidence="2" type="ORF">SAMN02745165_03010</name>
</gene>
<keyword evidence="1" id="KW-0694">RNA-binding</keyword>
<keyword evidence="3" id="KW-1185">Reference proteome</keyword>
<sequence>MEEFALQGHEFVELHNLLKITGLCSSGGTAKLMVAEGLVRVDGQIELRKRCKIRSGQVVEFEGRQIAVV</sequence>
<dbReference type="GO" id="GO:0003723">
    <property type="term" value="F:RNA binding"/>
    <property type="evidence" value="ECO:0007669"/>
    <property type="project" value="UniProtKB-KW"/>
</dbReference>
<dbReference type="Pfam" id="PF13275">
    <property type="entry name" value="S4_2"/>
    <property type="match status" value="1"/>
</dbReference>
<dbReference type="InterPro" id="IPR036986">
    <property type="entry name" value="S4_RNA-bd_sf"/>
</dbReference>
<reference evidence="2 3" key="1">
    <citation type="submission" date="2016-11" db="EMBL/GenBank/DDBJ databases">
        <authorList>
            <person name="Jaros S."/>
            <person name="Januszkiewicz K."/>
            <person name="Wedrychowicz H."/>
        </authorList>
    </citation>
    <scope>NUCLEOTIDE SEQUENCE [LARGE SCALE GENOMIC DNA]</scope>
    <source>
        <strain evidence="2 3">DSM 5091</strain>
    </source>
</reference>
<name>A0A1M6LMG8_MALRU</name>
<dbReference type="CDD" id="cd00165">
    <property type="entry name" value="S4"/>
    <property type="match status" value="1"/>
</dbReference>
<dbReference type="RefSeq" id="WP_072909561.1">
    <property type="nucleotide sequence ID" value="NZ_FQZT01000014.1"/>
</dbReference>
<dbReference type="PROSITE" id="PS50889">
    <property type="entry name" value="S4"/>
    <property type="match status" value="1"/>
</dbReference>
<evidence type="ECO:0000313" key="2">
    <source>
        <dbReference type="EMBL" id="SHJ72344.1"/>
    </source>
</evidence>
<accession>A0A1M6LMG8</accession>
<dbReference type="Gene3D" id="3.10.290.10">
    <property type="entry name" value="RNA-binding S4 domain"/>
    <property type="match status" value="1"/>
</dbReference>
<organism evidence="2 3">
    <name type="scientific">Malonomonas rubra DSM 5091</name>
    <dbReference type="NCBI Taxonomy" id="1122189"/>
    <lineage>
        <taxon>Bacteria</taxon>
        <taxon>Pseudomonadati</taxon>
        <taxon>Thermodesulfobacteriota</taxon>
        <taxon>Desulfuromonadia</taxon>
        <taxon>Desulfuromonadales</taxon>
        <taxon>Geopsychrobacteraceae</taxon>
        <taxon>Malonomonas</taxon>
    </lineage>
</organism>
<dbReference type="STRING" id="1122189.SAMN02745165_03010"/>
<dbReference type="OrthoDB" id="9802835at2"/>
<dbReference type="AlphaFoldDB" id="A0A1M6LMG8"/>
<evidence type="ECO:0000313" key="3">
    <source>
        <dbReference type="Proteomes" id="UP000184171"/>
    </source>
</evidence>
<dbReference type="Proteomes" id="UP000184171">
    <property type="component" value="Unassembled WGS sequence"/>
</dbReference>
<evidence type="ECO:0000256" key="1">
    <source>
        <dbReference type="PROSITE-ProRule" id="PRU00182"/>
    </source>
</evidence>